<sequence length="445" mass="48701">MFKYPKISEVLSFIVPMTNDAGALARQGLKRLLLLRSLVTLGSVSGLFIFQPFLNLDVSPSLIAVLILAVLISVVLGYRRLKSSGAVSNIELFSHLLVDVVILVTLLLYTGGASNPLISYLLVLLAVTATLLPRAFVNSFAVMGILIYTSFLLLDLQSDHGMDAGPAQQEVVFQLHLVGMWVIFLVSSILITVFITHMANVIKVRELNLAKARENEMRNEQLVAIGTLAAGTAHALGTPLSTMAVLLTELDKLDAEELKNNEIKEEISILKQQVTRCRHSLTQLTRYYNKDNPEQEESVSLSLFVGDIKDYILNIHPTASIDFIIDCFDDPKVASSLNVRHAVINIIENGIKAAQNYVEVKFKINKANPPQFEISINDDGPGIPTEVMESMGEPFISGRKESMGLGIFLANAAVQRLGGSIEMFNLKIGGALALIKLPLPDHQQG</sequence>
<dbReference type="SMART" id="SM00387">
    <property type="entry name" value="HATPase_c"/>
    <property type="match status" value="1"/>
</dbReference>
<name>A0A2A5W848_9GAMM</name>
<gene>
    <name evidence="9" type="ORF">CNF02_11815</name>
</gene>
<protein>
    <recommendedName>
        <fullName evidence="2">histidine kinase</fullName>
        <ecNumber evidence="2">2.7.13.3</ecNumber>
    </recommendedName>
</protein>
<dbReference type="Proteomes" id="UP000219329">
    <property type="component" value="Unassembled WGS sequence"/>
</dbReference>
<dbReference type="PRINTS" id="PR00344">
    <property type="entry name" value="BCTRLSENSOR"/>
</dbReference>
<dbReference type="InterPro" id="IPR050980">
    <property type="entry name" value="2C_sensor_his_kinase"/>
</dbReference>
<dbReference type="CDD" id="cd00075">
    <property type="entry name" value="HATPase"/>
    <property type="match status" value="1"/>
</dbReference>
<evidence type="ECO:0000256" key="3">
    <source>
        <dbReference type="ARBA" id="ARBA00022679"/>
    </source>
</evidence>
<evidence type="ECO:0000256" key="2">
    <source>
        <dbReference type="ARBA" id="ARBA00012438"/>
    </source>
</evidence>
<dbReference type="AlphaFoldDB" id="A0A2A5W848"/>
<accession>A0A2A5W848</accession>
<dbReference type="EC" id="2.7.13.3" evidence="2"/>
<keyword evidence="3" id="KW-0808">Transferase</keyword>
<dbReference type="SUPFAM" id="SSF55874">
    <property type="entry name" value="ATPase domain of HSP90 chaperone/DNA topoisomerase II/histidine kinase"/>
    <property type="match status" value="1"/>
</dbReference>
<evidence type="ECO:0000256" key="6">
    <source>
        <dbReference type="ARBA" id="ARBA00022840"/>
    </source>
</evidence>
<dbReference type="InterPro" id="IPR005467">
    <property type="entry name" value="His_kinase_dom"/>
</dbReference>
<comment type="catalytic activity">
    <reaction evidence="1">
        <text>ATP + protein L-histidine = ADP + protein N-phospho-L-histidine.</text>
        <dbReference type="EC" id="2.7.13.3"/>
    </reaction>
</comment>
<feature type="transmembrane region" description="Helical" evidence="7">
    <location>
        <begin position="140"/>
        <end position="158"/>
    </location>
</feature>
<keyword evidence="4" id="KW-0547">Nucleotide-binding</keyword>
<evidence type="ECO:0000313" key="9">
    <source>
        <dbReference type="EMBL" id="PDH32463.1"/>
    </source>
</evidence>
<keyword evidence="7" id="KW-1133">Transmembrane helix</keyword>
<feature type="transmembrane region" description="Helical" evidence="7">
    <location>
        <begin position="90"/>
        <end position="111"/>
    </location>
</feature>
<dbReference type="GO" id="GO:0005886">
    <property type="term" value="C:plasma membrane"/>
    <property type="evidence" value="ECO:0007669"/>
    <property type="project" value="TreeGrafter"/>
</dbReference>
<evidence type="ECO:0000256" key="5">
    <source>
        <dbReference type="ARBA" id="ARBA00022777"/>
    </source>
</evidence>
<evidence type="ECO:0000256" key="7">
    <source>
        <dbReference type="SAM" id="Phobius"/>
    </source>
</evidence>
<keyword evidence="6" id="KW-0067">ATP-binding</keyword>
<dbReference type="Gene3D" id="3.30.565.10">
    <property type="entry name" value="Histidine kinase-like ATPase, C-terminal domain"/>
    <property type="match status" value="1"/>
</dbReference>
<keyword evidence="7" id="KW-0472">Membrane</keyword>
<dbReference type="Pfam" id="PF02518">
    <property type="entry name" value="HATPase_c"/>
    <property type="match status" value="1"/>
</dbReference>
<evidence type="ECO:0000256" key="1">
    <source>
        <dbReference type="ARBA" id="ARBA00000085"/>
    </source>
</evidence>
<dbReference type="PANTHER" id="PTHR44936:SF10">
    <property type="entry name" value="SENSOR PROTEIN RSTB"/>
    <property type="match status" value="1"/>
</dbReference>
<reference evidence="9 10" key="1">
    <citation type="submission" date="2017-08" db="EMBL/GenBank/DDBJ databases">
        <title>Fine stratification of microbial communities through a metagenomic profile of the photic zone.</title>
        <authorList>
            <person name="Haro-Moreno J.M."/>
            <person name="Lopez-Perez M."/>
            <person name="De La Torre J."/>
            <person name="Picazo A."/>
            <person name="Camacho A."/>
            <person name="Rodriguez-Valera F."/>
        </authorList>
    </citation>
    <scope>NUCLEOTIDE SEQUENCE [LARGE SCALE GENOMIC DNA]</scope>
    <source>
        <strain evidence="9">MED-G28</strain>
    </source>
</reference>
<dbReference type="EMBL" id="NTJZ01000016">
    <property type="protein sequence ID" value="PDH32463.1"/>
    <property type="molecule type" value="Genomic_DNA"/>
</dbReference>
<dbReference type="InterPro" id="IPR036890">
    <property type="entry name" value="HATPase_C_sf"/>
</dbReference>
<dbReference type="InterPro" id="IPR004358">
    <property type="entry name" value="Sig_transdc_His_kin-like_C"/>
</dbReference>
<dbReference type="Gene3D" id="1.10.287.130">
    <property type="match status" value="1"/>
</dbReference>
<evidence type="ECO:0000259" key="8">
    <source>
        <dbReference type="PROSITE" id="PS50109"/>
    </source>
</evidence>
<comment type="caution">
    <text evidence="9">The sequence shown here is derived from an EMBL/GenBank/DDBJ whole genome shotgun (WGS) entry which is preliminary data.</text>
</comment>
<feature type="transmembrane region" description="Helical" evidence="7">
    <location>
        <begin position="33"/>
        <end position="54"/>
    </location>
</feature>
<feature type="transmembrane region" description="Helical" evidence="7">
    <location>
        <begin position="60"/>
        <end position="78"/>
    </location>
</feature>
<dbReference type="InterPro" id="IPR003594">
    <property type="entry name" value="HATPase_dom"/>
</dbReference>
<feature type="domain" description="Histidine kinase" evidence="8">
    <location>
        <begin position="231"/>
        <end position="441"/>
    </location>
</feature>
<feature type="transmembrane region" description="Helical" evidence="7">
    <location>
        <begin position="178"/>
        <end position="202"/>
    </location>
</feature>
<keyword evidence="5" id="KW-0418">Kinase</keyword>
<dbReference type="PROSITE" id="PS50109">
    <property type="entry name" value="HIS_KIN"/>
    <property type="match status" value="1"/>
</dbReference>
<dbReference type="GO" id="GO:0000155">
    <property type="term" value="F:phosphorelay sensor kinase activity"/>
    <property type="evidence" value="ECO:0007669"/>
    <property type="project" value="TreeGrafter"/>
</dbReference>
<proteinExistence type="predicted"/>
<evidence type="ECO:0000313" key="10">
    <source>
        <dbReference type="Proteomes" id="UP000219329"/>
    </source>
</evidence>
<dbReference type="GO" id="GO:0005524">
    <property type="term" value="F:ATP binding"/>
    <property type="evidence" value="ECO:0007669"/>
    <property type="project" value="UniProtKB-KW"/>
</dbReference>
<dbReference type="PANTHER" id="PTHR44936">
    <property type="entry name" value="SENSOR PROTEIN CREC"/>
    <property type="match status" value="1"/>
</dbReference>
<feature type="transmembrane region" description="Helical" evidence="7">
    <location>
        <begin position="117"/>
        <end position="133"/>
    </location>
</feature>
<organism evidence="9 10">
    <name type="scientific">OM182 bacterium MED-G28</name>
    <dbReference type="NCBI Taxonomy" id="1986256"/>
    <lineage>
        <taxon>Bacteria</taxon>
        <taxon>Pseudomonadati</taxon>
        <taxon>Pseudomonadota</taxon>
        <taxon>Gammaproteobacteria</taxon>
        <taxon>OMG group</taxon>
        <taxon>OM182 clade</taxon>
    </lineage>
</organism>
<feature type="transmembrane region" description="Helical" evidence="7">
    <location>
        <begin position="222"/>
        <end position="247"/>
    </location>
</feature>
<evidence type="ECO:0000256" key="4">
    <source>
        <dbReference type="ARBA" id="ARBA00022741"/>
    </source>
</evidence>
<keyword evidence="7" id="KW-0812">Transmembrane</keyword>